<dbReference type="CDD" id="cd13609">
    <property type="entry name" value="PBP2_Opu_like_1"/>
    <property type="match status" value="1"/>
</dbReference>
<evidence type="ECO:0000256" key="4">
    <source>
        <dbReference type="ARBA" id="ARBA00022989"/>
    </source>
</evidence>
<comment type="subcellular location">
    <subcellularLocation>
        <location evidence="8">Cell membrane</location>
        <topology evidence="8">Multi-pass membrane protein</topology>
    </subcellularLocation>
    <subcellularLocation>
        <location evidence="1">Membrane</location>
        <topology evidence="1">Multi-pass membrane protein</topology>
    </subcellularLocation>
</comment>
<keyword evidence="2 8" id="KW-0813">Transport</keyword>
<organism evidence="10 11">
    <name type="scientific">Clostridium aromativorans</name>
    <dbReference type="NCBI Taxonomy" id="2836848"/>
    <lineage>
        <taxon>Bacteria</taxon>
        <taxon>Bacillati</taxon>
        <taxon>Bacillota</taxon>
        <taxon>Clostridia</taxon>
        <taxon>Eubacteriales</taxon>
        <taxon>Clostridiaceae</taxon>
        <taxon>Clostridium</taxon>
    </lineage>
</organism>
<proteinExistence type="inferred from homology"/>
<keyword evidence="4 8" id="KW-1133">Transmembrane helix</keyword>
<feature type="transmembrane region" description="Helical" evidence="8">
    <location>
        <begin position="59"/>
        <end position="81"/>
    </location>
</feature>
<evidence type="ECO:0000256" key="3">
    <source>
        <dbReference type="ARBA" id="ARBA00022692"/>
    </source>
</evidence>
<evidence type="ECO:0000259" key="9">
    <source>
        <dbReference type="PROSITE" id="PS50928"/>
    </source>
</evidence>
<keyword evidence="5 8" id="KW-0472">Membrane</keyword>
<feature type="domain" description="ABC transmembrane type-1" evidence="9">
    <location>
        <begin position="22"/>
        <end position="201"/>
    </location>
</feature>
<evidence type="ECO:0000256" key="8">
    <source>
        <dbReference type="RuleBase" id="RU363032"/>
    </source>
</evidence>
<accession>A0ABS8N8F2</accession>
<comment type="caution">
    <text evidence="10">The sequence shown here is derived from an EMBL/GenBank/DDBJ whole genome shotgun (WGS) entry which is preliminary data.</text>
</comment>
<dbReference type="Proteomes" id="UP001165422">
    <property type="component" value="Unassembled WGS sequence"/>
</dbReference>
<comment type="similarity">
    <text evidence="8">Belongs to the binding-protein-dependent transport system permease family.</text>
</comment>
<evidence type="ECO:0000256" key="2">
    <source>
        <dbReference type="ARBA" id="ARBA00022448"/>
    </source>
</evidence>
<evidence type="ECO:0000256" key="7">
    <source>
        <dbReference type="ARBA" id="ARBA00035652"/>
    </source>
</evidence>
<dbReference type="InterPro" id="IPR035906">
    <property type="entry name" value="MetI-like_sf"/>
</dbReference>
<reference evidence="10" key="1">
    <citation type="submission" date="2021-11" db="EMBL/GenBank/DDBJ databases">
        <authorList>
            <person name="Qingchun L."/>
            <person name="Dong Z."/>
            <person name="Zongwei Q."/>
            <person name="Jia Z."/>
            <person name="Duotao L."/>
        </authorList>
    </citation>
    <scope>NUCLEOTIDE SEQUENCE</scope>
    <source>
        <strain evidence="10">WLY-B-L2</strain>
    </source>
</reference>
<sequence>MNSIIGFYNFIAGRTGDILNLFLQHIELTLLSVVIAILIGVPLGILIEKDKRLSSLVIGIANVIQAIPSLALLGFLIPVIGIGSKPAIVMVILYSLLPIIKNTYTGLSGINPNILEAAEGMGMTESQILKIVKLPLALPVIMAGIRISAVTAVGLMTIAAFVGAGGLGYMVFTGVQSVNNYMILAGAIPACILALAIDFIIGKIEKSATEKSTAKRKKRKVPLKYKRAAAIVLCILIISASAFYYNNTKNKIVVGGKNFTEQIILVDMVGELIEKNSNIKVDYRPNLGGTNVVMGAMKSGNVDVSIEYTGTGLMDIMKHSLINDPDKAYNTVKDYYSKNFKIKWLNPIGFNNTYALAVSQDTSNKYNLNTISDLAKISNNLRLSCTMEFTSGRADTLKPLQNVYGINFKEINSVDGGLRYTALNQKKADVIDAFSTDGLLKQFNLKVLTDDKKVFPPYYAAPVIREETLEKHPELKEILNRLGGKIDDKTMMELNYKVDSLGQKPETVAHEFLKEQNLIK</sequence>
<dbReference type="PROSITE" id="PS50928">
    <property type="entry name" value="ABC_TM1"/>
    <property type="match status" value="1"/>
</dbReference>
<gene>
    <name evidence="10" type="ORF">LN736_14590</name>
</gene>
<dbReference type="Gene3D" id="1.10.3720.10">
    <property type="entry name" value="MetI-like"/>
    <property type="match status" value="1"/>
</dbReference>
<feature type="transmembrane region" description="Helical" evidence="8">
    <location>
        <begin position="225"/>
        <end position="245"/>
    </location>
</feature>
<evidence type="ECO:0000256" key="5">
    <source>
        <dbReference type="ARBA" id="ARBA00023136"/>
    </source>
</evidence>
<dbReference type="InterPro" id="IPR000515">
    <property type="entry name" value="MetI-like"/>
</dbReference>
<evidence type="ECO:0000256" key="6">
    <source>
        <dbReference type="ARBA" id="ARBA00035642"/>
    </source>
</evidence>
<comment type="similarity">
    <text evidence="7">In the N-terminal section; belongs to the binding-protein-dependent transport system permease family.</text>
</comment>
<dbReference type="CDD" id="cd06261">
    <property type="entry name" value="TM_PBP2"/>
    <property type="match status" value="1"/>
</dbReference>
<dbReference type="Gene3D" id="3.40.190.120">
    <property type="entry name" value="Osmoprotection protein (prox), domain 2"/>
    <property type="match status" value="1"/>
</dbReference>
<dbReference type="InterPro" id="IPR051204">
    <property type="entry name" value="ABC_transp_perm/SBD"/>
</dbReference>
<comment type="similarity">
    <text evidence="6">In the C-terminal section; belongs to the OsmX family.</text>
</comment>
<evidence type="ECO:0000313" key="11">
    <source>
        <dbReference type="Proteomes" id="UP001165422"/>
    </source>
</evidence>
<feature type="transmembrane region" description="Helical" evidence="8">
    <location>
        <begin position="136"/>
        <end position="161"/>
    </location>
</feature>
<dbReference type="SUPFAM" id="SSF53850">
    <property type="entry name" value="Periplasmic binding protein-like II"/>
    <property type="match status" value="1"/>
</dbReference>
<evidence type="ECO:0000313" key="10">
    <source>
        <dbReference type="EMBL" id="MCC9296085.1"/>
    </source>
</evidence>
<dbReference type="Gene3D" id="3.40.190.10">
    <property type="entry name" value="Periplasmic binding protein-like II"/>
    <property type="match status" value="1"/>
</dbReference>
<keyword evidence="11" id="KW-1185">Reference proteome</keyword>
<dbReference type="Pfam" id="PF04069">
    <property type="entry name" value="OpuAC"/>
    <property type="match status" value="1"/>
</dbReference>
<dbReference type="Pfam" id="PF00528">
    <property type="entry name" value="BPD_transp_1"/>
    <property type="match status" value="1"/>
</dbReference>
<dbReference type="PANTHER" id="PTHR30177">
    <property type="entry name" value="GLYCINE BETAINE/L-PROLINE TRANSPORT SYSTEM PERMEASE PROTEIN PROW"/>
    <property type="match status" value="1"/>
</dbReference>
<protein>
    <submittedName>
        <fullName evidence="10">ABC transporter permease subunit</fullName>
    </submittedName>
</protein>
<dbReference type="RefSeq" id="WP_179977468.1">
    <property type="nucleotide sequence ID" value="NZ_JAJJPB010000023.1"/>
</dbReference>
<dbReference type="SUPFAM" id="SSF161098">
    <property type="entry name" value="MetI-like"/>
    <property type="match status" value="1"/>
</dbReference>
<keyword evidence="3 8" id="KW-0812">Transmembrane</keyword>
<dbReference type="InterPro" id="IPR007210">
    <property type="entry name" value="ABC_Gly_betaine_transp_sub-bd"/>
</dbReference>
<feature type="transmembrane region" description="Helical" evidence="8">
    <location>
        <begin position="28"/>
        <end position="47"/>
    </location>
</feature>
<name>A0ABS8N8F2_9CLOT</name>
<dbReference type="PANTHER" id="PTHR30177:SF4">
    <property type="entry name" value="OSMOPROTECTANT IMPORT PERMEASE PROTEIN OSMW"/>
    <property type="match status" value="1"/>
</dbReference>
<evidence type="ECO:0000256" key="1">
    <source>
        <dbReference type="ARBA" id="ARBA00004141"/>
    </source>
</evidence>
<dbReference type="EMBL" id="JAJJPB010000023">
    <property type="protein sequence ID" value="MCC9296085.1"/>
    <property type="molecule type" value="Genomic_DNA"/>
</dbReference>
<feature type="transmembrane region" description="Helical" evidence="8">
    <location>
        <begin position="181"/>
        <end position="204"/>
    </location>
</feature>